<proteinExistence type="predicted"/>
<protein>
    <submittedName>
        <fullName evidence="1">Uncharacterized protein</fullName>
    </submittedName>
</protein>
<comment type="caution">
    <text evidence="1">The sequence shown here is derived from an EMBL/GenBank/DDBJ whole genome shotgun (WGS) entry which is preliminary data.</text>
</comment>
<reference evidence="1 2" key="1">
    <citation type="submission" date="2018-05" db="EMBL/GenBank/DDBJ databases">
        <title>Reference genomes for bee gut microbiota database.</title>
        <authorList>
            <person name="Ellegaard K.M."/>
        </authorList>
    </citation>
    <scope>NUCLEOTIDE SEQUENCE [LARGE SCALE GENOMIC DNA]</scope>
    <source>
        <strain evidence="1 2">ESL0177</strain>
    </source>
</reference>
<dbReference type="EMBL" id="QGLP01000010">
    <property type="protein sequence ID" value="PXZ02524.1"/>
    <property type="molecule type" value="Genomic_DNA"/>
</dbReference>
<accession>A0A2V4DWI3</accession>
<dbReference type="Proteomes" id="UP000247483">
    <property type="component" value="Unassembled WGS sequence"/>
</dbReference>
<organism evidence="1 2">
    <name type="scientific">Gilliamella apicola</name>
    <dbReference type="NCBI Taxonomy" id="1196095"/>
    <lineage>
        <taxon>Bacteria</taxon>
        <taxon>Pseudomonadati</taxon>
        <taxon>Pseudomonadota</taxon>
        <taxon>Gammaproteobacteria</taxon>
        <taxon>Orbales</taxon>
        <taxon>Orbaceae</taxon>
        <taxon>Gilliamella</taxon>
    </lineage>
</organism>
<evidence type="ECO:0000313" key="2">
    <source>
        <dbReference type="Proteomes" id="UP000247483"/>
    </source>
</evidence>
<sequence>MILIPELTLICMYHWMLAQYIQYERMELIVNGDNSGADMVSNSKTAASSGTSYKIIENWFADVMARYI</sequence>
<dbReference type="AlphaFoldDB" id="A0A2V4DWI3"/>
<dbReference type="RefSeq" id="WP_110424543.1">
    <property type="nucleotide sequence ID" value="NZ_QGLP01000010.1"/>
</dbReference>
<gene>
    <name evidence="1" type="ORF">DKK79_13715</name>
</gene>
<evidence type="ECO:0000313" key="1">
    <source>
        <dbReference type="EMBL" id="PXZ02524.1"/>
    </source>
</evidence>
<name>A0A2V4DWI3_9GAMM</name>